<dbReference type="KEGG" id="pdio:PDMSB3_1411"/>
<dbReference type="CDD" id="cd00060">
    <property type="entry name" value="FHA"/>
    <property type="match status" value="1"/>
</dbReference>
<dbReference type="EMBL" id="LR699553">
    <property type="protein sequence ID" value="VVD27868.1"/>
    <property type="molecule type" value="Genomic_DNA"/>
</dbReference>
<accession>A0A5Q4ZK24</accession>
<gene>
    <name evidence="1" type="ORF">PDMSB3_1411</name>
</gene>
<dbReference type="Gene3D" id="2.60.200.20">
    <property type="match status" value="1"/>
</dbReference>
<name>A0A5Q4ZK24_9BURK</name>
<sequence>MTADALILVTDGVHTGASVALSAERPLRIGSGSEADLMVIDEGVEPLHVTAQLRGAALELLAHQPGVAVFGRRLPPGRRVLLRRGAWFSAGAVTFQFGGRDAPTSSMAGDAEYAYLLRHAPLAYCAKRWSGASPVAKATVFAVPVAFVLLAWLASNPAMPGAPHTARGDDAFRLVKTRPDAKSGALVYEGYVQSPADLAALTARAWSRQRTPVMHVIVLSQLQEQLGDFLARYYRGAEVRPAEPGAFTVVLPGAQGFLSPESWDYARVARLARGEIDGLRGLAFPGHVQEGAKVRVPFEALGMNLLSGSHAVWLTDAQGVRYFVGARLPVGRITRISACAAEVTRDDGSIYEFLMGAVHEPKNCR</sequence>
<dbReference type="InterPro" id="IPR008984">
    <property type="entry name" value="SMAD_FHA_dom_sf"/>
</dbReference>
<organism evidence="1 2">
    <name type="scientific">Paraburkholderia dioscoreae</name>
    <dbReference type="NCBI Taxonomy" id="2604047"/>
    <lineage>
        <taxon>Bacteria</taxon>
        <taxon>Pseudomonadati</taxon>
        <taxon>Pseudomonadota</taxon>
        <taxon>Betaproteobacteria</taxon>
        <taxon>Burkholderiales</taxon>
        <taxon>Burkholderiaceae</taxon>
        <taxon>Paraburkholderia</taxon>
    </lineage>
</organism>
<dbReference type="Proteomes" id="UP000325811">
    <property type="component" value="Chromosome I"/>
</dbReference>
<reference evidence="1 2" key="1">
    <citation type="submission" date="2019-08" db="EMBL/GenBank/DDBJ databases">
        <authorList>
            <person name="Herpell B J."/>
        </authorList>
    </citation>
    <scope>NUCLEOTIDE SEQUENCE [LARGE SCALE GENOMIC DNA]</scope>
    <source>
        <strain evidence="2">Msb3</strain>
    </source>
</reference>
<evidence type="ECO:0008006" key="3">
    <source>
        <dbReference type="Google" id="ProtNLM"/>
    </source>
</evidence>
<protein>
    <recommendedName>
        <fullName evidence="3">YscD cytoplasmic domain-containing protein</fullName>
    </recommendedName>
</protein>
<dbReference type="AlphaFoldDB" id="A0A5Q4ZK24"/>
<keyword evidence="2" id="KW-1185">Reference proteome</keyword>
<evidence type="ECO:0000313" key="2">
    <source>
        <dbReference type="Proteomes" id="UP000325811"/>
    </source>
</evidence>
<evidence type="ECO:0000313" key="1">
    <source>
        <dbReference type="EMBL" id="VVD27868.1"/>
    </source>
</evidence>
<dbReference type="SUPFAM" id="SSF49879">
    <property type="entry name" value="SMAD/FHA domain"/>
    <property type="match status" value="1"/>
</dbReference>
<dbReference type="RefSeq" id="WP_165185446.1">
    <property type="nucleotide sequence ID" value="NZ_LR699553.1"/>
</dbReference>
<proteinExistence type="predicted"/>